<dbReference type="Proteomes" id="UP001341840">
    <property type="component" value="Unassembled WGS sequence"/>
</dbReference>
<dbReference type="EMBL" id="JASCZI010092499">
    <property type="protein sequence ID" value="MED6152437.1"/>
    <property type="molecule type" value="Genomic_DNA"/>
</dbReference>
<accession>A0ABU6TU61</accession>
<name>A0ABU6TU61_9FABA</name>
<comment type="caution">
    <text evidence="2">The sequence shown here is derived from an EMBL/GenBank/DDBJ whole genome shotgun (WGS) entry which is preliminary data.</text>
</comment>
<evidence type="ECO:0000313" key="3">
    <source>
        <dbReference type="Proteomes" id="UP001341840"/>
    </source>
</evidence>
<evidence type="ECO:0000313" key="2">
    <source>
        <dbReference type="EMBL" id="MED6152437.1"/>
    </source>
</evidence>
<proteinExistence type="predicted"/>
<reference evidence="2 3" key="1">
    <citation type="journal article" date="2023" name="Plants (Basel)">
        <title>Bridging the Gap: Combining Genomics and Transcriptomics Approaches to Understand Stylosanthes scabra, an Orphan Legume from the Brazilian Caatinga.</title>
        <authorList>
            <person name="Ferreira-Neto J.R.C."/>
            <person name="da Silva M.D."/>
            <person name="Binneck E."/>
            <person name="de Melo N.F."/>
            <person name="da Silva R.H."/>
            <person name="de Melo A.L.T.M."/>
            <person name="Pandolfi V."/>
            <person name="Bustamante F.O."/>
            <person name="Brasileiro-Vidal A.C."/>
            <person name="Benko-Iseppon A.M."/>
        </authorList>
    </citation>
    <scope>NUCLEOTIDE SEQUENCE [LARGE SCALE GENOMIC DNA]</scope>
    <source>
        <tissue evidence="2">Leaves</tissue>
    </source>
</reference>
<sequence>MIGEDMPSAIPRHMDADADEDYLHYLEELQRSPKYFPTHSSQAFAQQPFDNSPSQSSDAHSQHSFDLFSVWPPPVGLRVEKSMRKAKKNIGSKDGLEKACKSGDFTKKEDCEAKKRSYSHRIRENLDSLEI</sequence>
<feature type="compositionally biased region" description="Polar residues" evidence="1">
    <location>
        <begin position="38"/>
        <end position="62"/>
    </location>
</feature>
<feature type="region of interest" description="Disordered" evidence="1">
    <location>
        <begin position="36"/>
        <end position="62"/>
    </location>
</feature>
<evidence type="ECO:0000256" key="1">
    <source>
        <dbReference type="SAM" id="MobiDB-lite"/>
    </source>
</evidence>
<organism evidence="2 3">
    <name type="scientific">Stylosanthes scabra</name>
    <dbReference type="NCBI Taxonomy" id="79078"/>
    <lineage>
        <taxon>Eukaryota</taxon>
        <taxon>Viridiplantae</taxon>
        <taxon>Streptophyta</taxon>
        <taxon>Embryophyta</taxon>
        <taxon>Tracheophyta</taxon>
        <taxon>Spermatophyta</taxon>
        <taxon>Magnoliopsida</taxon>
        <taxon>eudicotyledons</taxon>
        <taxon>Gunneridae</taxon>
        <taxon>Pentapetalae</taxon>
        <taxon>rosids</taxon>
        <taxon>fabids</taxon>
        <taxon>Fabales</taxon>
        <taxon>Fabaceae</taxon>
        <taxon>Papilionoideae</taxon>
        <taxon>50 kb inversion clade</taxon>
        <taxon>dalbergioids sensu lato</taxon>
        <taxon>Dalbergieae</taxon>
        <taxon>Pterocarpus clade</taxon>
        <taxon>Stylosanthes</taxon>
    </lineage>
</organism>
<keyword evidence="3" id="KW-1185">Reference proteome</keyword>
<gene>
    <name evidence="2" type="ORF">PIB30_092093</name>
</gene>
<protein>
    <submittedName>
        <fullName evidence="2">Uncharacterized protein</fullName>
    </submittedName>
</protein>